<reference evidence="1" key="1">
    <citation type="submission" date="2020-04" db="EMBL/GenBank/DDBJ databases">
        <authorList>
            <person name="Chakraborty B."/>
            <person name="Walker A.R."/>
            <person name="Burne R.A."/>
        </authorList>
    </citation>
    <scope>NUCLEOTIDE SEQUENCE [LARGE SCALE GENOMIC DNA]</scope>
    <source>
        <strain evidence="1">BCA8</strain>
    </source>
</reference>
<dbReference type="AlphaFoldDB" id="A0A7Y0VBL5"/>
<evidence type="ECO:0000313" key="1">
    <source>
        <dbReference type="EMBL" id="NMX24773.1"/>
    </source>
</evidence>
<dbReference type="EMBL" id="JABBCN010000002">
    <property type="protein sequence ID" value="NMX24773.1"/>
    <property type="molecule type" value="Genomic_DNA"/>
</dbReference>
<sequence length="83" mass="9619">MAKSNFEKVETVVSWVRDKKITGYRISKETNAREMSIIALAQGRAKVKNISFETALGLIDFYDKNHEKFEENFKIVQPILLIK</sequence>
<accession>A0A7Y0VBL5</accession>
<gene>
    <name evidence="1" type="ORF">HGP05_06675</name>
</gene>
<organism evidence="1">
    <name type="scientific">Streptococcus sanguinis</name>
    <dbReference type="NCBI Taxonomy" id="1305"/>
    <lineage>
        <taxon>Bacteria</taxon>
        <taxon>Bacillati</taxon>
        <taxon>Bacillota</taxon>
        <taxon>Bacilli</taxon>
        <taxon>Lactobacillales</taxon>
        <taxon>Streptococcaceae</taxon>
        <taxon>Streptococcus</taxon>
    </lineage>
</organism>
<protein>
    <submittedName>
        <fullName evidence="1">Uncharacterized protein</fullName>
    </submittedName>
</protein>
<comment type="caution">
    <text evidence="1">The sequence shown here is derived from an EMBL/GenBank/DDBJ whole genome shotgun (WGS) entry which is preliminary data.</text>
</comment>
<proteinExistence type="predicted"/>
<name>A0A7Y0VBL5_STRSA</name>